<dbReference type="AlphaFoldDB" id="A0A4U0UM68"/>
<evidence type="ECO:0000313" key="8">
    <source>
        <dbReference type="Proteomes" id="UP000310066"/>
    </source>
</evidence>
<dbReference type="SUPFAM" id="SSF103473">
    <property type="entry name" value="MFS general substrate transporter"/>
    <property type="match status" value="1"/>
</dbReference>
<evidence type="ECO:0000259" key="6">
    <source>
        <dbReference type="PROSITE" id="PS50850"/>
    </source>
</evidence>
<feature type="transmembrane region" description="Helical" evidence="5">
    <location>
        <begin position="443"/>
        <end position="464"/>
    </location>
</feature>
<feature type="transmembrane region" description="Helical" evidence="5">
    <location>
        <begin position="381"/>
        <end position="399"/>
    </location>
</feature>
<dbReference type="STRING" id="329885.A0A4U0UM68"/>
<keyword evidence="4 5" id="KW-0472">Membrane</keyword>
<feature type="transmembrane region" description="Helical" evidence="5">
    <location>
        <begin position="411"/>
        <end position="431"/>
    </location>
</feature>
<evidence type="ECO:0000256" key="2">
    <source>
        <dbReference type="ARBA" id="ARBA00022692"/>
    </source>
</evidence>
<keyword evidence="2 5" id="KW-0812">Transmembrane</keyword>
<evidence type="ECO:0000256" key="4">
    <source>
        <dbReference type="ARBA" id="ARBA00023136"/>
    </source>
</evidence>
<dbReference type="PANTHER" id="PTHR23502:SF157">
    <property type="entry name" value="MAJOR FACILITATOR SUPERFAMILY (MFS) PROFILE DOMAIN-CONTAINING PROTEIN-RELATED"/>
    <property type="match status" value="1"/>
</dbReference>
<sequence length="522" mass="56658">MSLSTWSVATTPFNSVTSLIPHDGLKELDIPYHVLETIHYAHLEVDAAGVVSLPGNSPAHPRQWPLIRRLYDTVLICLVEFFTTVISNSGSSVVDAALPVLGVSRLSTLCCFTTLYLLGQGFGGLILPPITESFGSKYIYVGSTFGYALMCLIIGLAPSLASVTVCRTLSGILSAMPTVVAVGSIENIWNASERVWMIYMWSFFGTIALSIGPVYATYITESSLGWLWVFNIAATVLGVLAILCCFMKESRPALVLQAHVRALKQSTHFTGLTPANQMTRPTLSEFAKTTLLLPLRLFFTEQLVFLISLMGATVISIPYLFTEALTVVYHDSEHLTTQHTSLVFLALAAGLIPTLLTRLWDQHLASSRHRAHKTLQPEDKLTGFLLAAPLLAAGLWWFGATVPPLVHISPWISIASLLLVGFASLEFDYVLSGYLTDVYGSHAASANAAMCFLRAVVGGVYPLIGRQLFTTWLGGANNATFVLAGVATGYCGVAVWFRVGGVRIREASNFAKETVEKERASL</sequence>
<feature type="transmembrane region" description="Helical" evidence="5">
    <location>
        <begin position="225"/>
        <end position="246"/>
    </location>
</feature>
<dbReference type="Gene3D" id="1.20.1250.20">
    <property type="entry name" value="MFS general substrate transporter like domains"/>
    <property type="match status" value="1"/>
</dbReference>
<feature type="domain" description="Major facilitator superfamily (MFS) profile" evidence="6">
    <location>
        <begin position="69"/>
        <end position="503"/>
    </location>
</feature>
<dbReference type="EMBL" id="NAJP01000061">
    <property type="protein sequence ID" value="TKA36322.1"/>
    <property type="molecule type" value="Genomic_DNA"/>
</dbReference>
<evidence type="ECO:0000313" key="7">
    <source>
        <dbReference type="EMBL" id="TKA36322.1"/>
    </source>
</evidence>
<dbReference type="InterPro" id="IPR011701">
    <property type="entry name" value="MFS"/>
</dbReference>
<dbReference type="OrthoDB" id="5410178at2759"/>
<feature type="transmembrane region" description="Helical" evidence="5">
    <location>
        <begin position="196"/>
        <end position="219"/>
    </location>
</feature>
<evidence type="ECO:0000256" key="1">
    <source>
        <dbReference type="ARBA" id="ARBA00004141"/>
    </source>
</evidence>
<dbReference type="InterPro" id="IPR020846">
    <property type="entry name" value="MFS_dom"/>
</dbReference>
<protein>
    <recommendedName>
        <fullName evidence="6">Major facilitator superfamily (MFS) profile domain-containing protein</fullName>
    </recommendedName>
</protein>
<dbReference type="Proteomes" id="UP000310066">
    <property type="component" value="Unassembled WGS sequence"/>
</dbReference>
<evidence type="ECO:0000256" key="5">
    <source>
        <dbReference type="SAM" id="Phobius"/>
    </source>
</evidence>
<dbReference type="InterPro" id="IPR036259">
    <property type="entry name" value="MFS_trans_sf"/>
</dbReference>
<keyword evidence="3 5" id="KW-1133">Transmembrane helix</keyword>
<comment type="caution">
    <text evidence="7">The sequence shown here is derived from an EMBL/GenBank/DDBJ whole genome shotgun (WGS) entry which is preliminary data.</text>
</comment>
<gene>
    <name evidence="7" type="ORF">B0A54_13256</name>
</gene>
<feature type="transmembrane region" description="Helical" evidence="5">
    <location>
        <begin position="476"/>
        <end position="497"/>
    </location>
</feature>
<dbReference type="GO" id="GO:0016020">
    <property type="term" value="C:membrane"/>
    <property type="evidence" value="ECO:0007669"/>
    <property type="project" value="UniProtKB-SubCell"/>
</dbReference>
<accession>A0A4U0UM68</accession>
<feature type="transmembrane region" description="Helical" evidence="5">
    <location>
        <begin position="96"/>
        <end position="118"/>
    </location>
</feature>
<name>A0A4U0UM68_9PEZI</name>
<reference evidence="7 8" key="1">
    <citation type="submission" date="2017-03" db="EMBL/GenBank/DDBJ databases">
        <title>Genomes of endolithic fungi from Antarctica.</title>
        <authorList>
            <person name="Coleine C."/>
            <person name="Masonjones S."/>
            <person name="Stajich J.E."/>
        </authorList>
    </citation>
    <scope>NUCLEOTIDE SEQUENCE [LARGE SCALE GENOMIC DNA]</scope>
    <source>
        <strain evidence="7 8">CCFEE 5311</strain>
    </source>
</reference>
<proteinExistence type="predicted"/>
<evidence type="ECO:0000256" key="3">
    <source>
        <dbReference type="ARBA" id="ARBA00022989"/>
    </source>
</evidence>
<dbReference type="GO" id="GO:0022857">
    <property type="term" value="F:transmembrane transporter activity"/>
    <property type="evidence" value="ECO:0007669"/>
    <property type="project" value="InterPro"/>
</dbReference>
<feature type="transmembrane region" description="Helical" evidence="5">
    <location>
        <begin position="341"/>
        <end position="360"/>
    </location>
</feature>
<dbReference type="PANTHER" id="PTHR23502">
    <property type="entry name" value="MAJOR FACILITATOR SUPERFAMILY"/>
    <property type="match status" value="1"/>
</dbReference>
<feature type="transmembrane region" description="Helical" evidence="5">
    <location>
        <begin position="303"/>
        <end position="321"/>
    </location>
</feature>
<dbReference type="PROSITE" id="PS50850">
    <property type="entry name" value="MFS"/>
    <property type="match status" value="1"/>
</dbReference>
<dbReference type="Pfam" id="PF07690">
    <property type="entry name" value="MFS_1"/>
    <property type="match status" value="1"/>
</dbReference>
<feature type="transmembrane region" description="Helical" evidence="5">
    <location>
        <begin position="138"/>
        <end position="157"/>
    </location>
</feature>
<comment type="subcellular location">
    <subcellularLocation>
        <location evidence="1">Membrane</location>
        <topology evidence="1">Multi-pass membrane protein</topology>
    </subcellularLocation>
</comment>
<organism evidence="7 8">
    <name type="scientific">Friedmanniomyces endolithicus</name>
    <dbReference type="NCBI Taxonomy" id="329885"/>
    <lineage>
        <taxon>Eukaryota</taxon>
        <taxon>Fungi</taxon>
        <taxon>Dikarya</taxon>
        <taxon>Ascomycota</taxon>
        <taxon>Pezizomycotina</taxon>
        <taxon>Dothideomycetes</taxon>
        <taxon>Dothideomycetidae</taxon>
        <taxon>Mycosphaerellales</taxon>
        <taxon>Teratosphaeriaceae</taxon>
        <taxon>Friedmanniomyces</taxon>
    </lineage>
</organism>